<dbReference type="Gene3D" id="1.10.1450.10">
    <property type="entry name" value="Tetraspanin"/>
    <property type="match status" value="1"/>
</dbReference>
<feature type="transmembrane region" description="Helical" evidence="24">
    <location>
        <begin position="357"/>
        <end position="379"/>
    </location>
</feature>
<feature type="binding site" evidence="21">
    <location>
        <position position="21"/>
    </location>
    <ligand>
        <name>Ca(2+)</name>
        <dbReference type="ChEBI" id="CHEBI:29108"/>
    </ligand>
</feature>
<proteinExistence type="inferred from homology"/>
<keyword evidence="13" id="KW-0746">Sphingolipid metabolism</keyword>
<dbReference type="PRINTS" id="PR00259">
    <property type="entry name" value="TMFOUR"/>
</dbReference>
<dbReference type="FunFam" id="1.25.10.20:FF:000001">
    <property type="entry name" value="microsomal triglyceride transfer protein large subunit"/>
    <property type="match status" value="1"/>
</dbReference>
<feature type="binding site" evidence="21">
    <location>
        <position position="23"/>
    </location>
    <ligand>
        <name>Ca(2+)</name>
        <dbReference type="ChEBI" id="CHEBI:29108"/>
    </ligand>
</feature>
<comment type="catalytic activity">
    <reaction evidence="18">
        <text>N-(9Z-octadecenoyl)-sphing-4-enine + H2O = sphing-4-enine + (9Z)-octadecenoate</text>
        <dbReference type="Rhea" id="RHEA:41299"/>
        <dbReference type="ChEBI" id="CHEBI:15377"/>
        <dbReference type="ChEBI" id="CHEBI:30823"/>
        <dbReference type="ChEBI" id="CHEBI:57756"/>
        <dbReference type="ChEBI" id="CHEBI:77996"/>
    </reaction>
    <physiologicalReaction direction="left-to-right" evidence="18">
        <dbReference type="Rhea" id="RHEA:41300"/>
    </physiologicalReaction>
</comment>
<dbReference type="Pfam" id="PF19444">
    <property type="entry name" value="MTP_lip_bd"/>
    <property type="match status" value="2"/>
</dbReference>
<feature type="binding site" evidence="22">
    <location>
        <position position="260"/>
    </location>
    <ligand>
        <name>Zn(2+)</name>
        <dbReference type="ChEBI" id="CHEBI:29105"/>
        <note>catalytic</note>
    </ligand>
</feature>
<comment type="pathway">
    <text evidence="3">Lipid metabolism; sphingolipid metabolism.</text>
</comment>
<evidence type="ECO:0000256" key="13">
    <source>
        <dbReference type="ARBA" id="ARBA00022919"/>
    </source>
</evidence>
<comment type="catalytic activity">
    <reaction evidence="19">
        <text>an N-acylsphing-4-enine + H2O = sphing-4-enine + a fatty acid</text>
        <dbReference type="Rhea" id="RHEA:20856"/>
        <dbReference type="ChEBI" id="CHEBI:15377"/>
        <dbReference type="ChEBI" id="CHEBI:28868"/>
        <dbReference type="ChEBI" id="CHEBI:52639"/>
        <dbReference type="ChEBI" id="CHEBI:57756"/>
        <dbReference type="EC" id="3.5.1.23"/>
    </reaction>
    <physiologicalReaction direction="left-to-right" evidence="19">
        <dbReference type="Rhea" id="RHEA:20857"/>
    </physiologicalReaction>
</comment>
<keyword evidence="10" id="KW-0732">Signal</keyword>
<comment type="caution">
    <text evidence="26">The sequence shown here is derived from an EMBL/GenBank/DDBJ whole genome shotgun (WGS) entry which is preliminary data.</text>
</comment>
<sequence>MSNVNLIFWDQLQAGSSDVDWCEGNYLIYPSIAEFYNTISNILFFVLPPILMCLFRQYATHFNSGIYLIWILLVVVGIGSTYFHATLSFLGQMLDELAILWVLMCAIAMWFPKRYLPKMFRRDRSRFKVVIGILSGITTGLAFVKPVVNSLSLMTLGIPCTVLLITELKRESLPFFSLGGEEALSSAPPQIDRLAFPSLISASNTQTLSITLTGAHVCENPRVFKLGLVSGIWWALALLCWISDRIFCEMWSSVNFPYLHCAWHILICLASYLGCVCFAYFDVATEAPERGPVIMFWPNEKWAFIGVPYIYFLCVHKKSAIKFLGLAFLGIGLWAWNEKGVLSNISSITDLGGFDPVWLFLVVGGVMFVLGFAGCIGALRENSFLLKFFSVFLGIIFFLELTAGVLAFVFKDWIKDQLNFFINNNIRAYRDDIDLQNLIDFTQEYWECCGAFGADDWNLNIYFNCTDTNPSQGRLALSTIMAASQQDVEASGLTPLRLCQHSKEDVINTQCGYDIRAKPDSEQRTFIYIKGCVPQFEKWLQENLTVVAGIFIGIALLQIFGICLAQNLVSDIEAVREICLPKTSTETPKGKKDVPGLCLDASTEGNYINQLCPKQRVLFTCSSVTASAKGGAAGPRLNNDQLYKFSYSTEVLVDRDLKRCGRKPVWRDPSNKDDQLIQLAISNVRIEPASQRSKKKNVLHGSTAESLLGKTKLAALTKPFFLHLKNGKAKAFYSFWAEPVTIKNLKRGLASLLQMQRTTGKVIENDVSGRCTVEYKAVKGQVTRTKVLDTCKTAETGFTTHSQVLGVGRKSSSVTMFTLEDGFIHSAVAEETHSLAVNSRRSAAAKVVSRQTLILVGTEAGPLEAAGTDVAEVVKSIDAKLAAVGIIADKIKSKCKGCPTLFEHWQSEQKQLEPASLSKATAPRSFLALLQSIRKASKDEILKVLQSASKTSLPQVVDAVTSAQTTASLDAMIQFLNFTDAKGLVLQERFLYACGFASHPNERMLQVLLDISKGKIGSADIKEATVIIMGALVHKLCQEGGCNLPAVVEVKKLILDGPDSTKVESEVQMYLLALKNSLLPEAIPIFTKYAESEAGAYCTIALTALQRYDFTLMNNEVKHTVNRVYHQNRRVYEKNVRAAAADVILSSNPSYMEVKNLLLSIGNLPHEMNKYMLSKIQDILRFQLPASNVVRHAMKDTISHNYDRFAKVGSSSAYSGFMAKSADVTSTYSLDILYSGSGILRRSNMNIYGASNGALLHGLQVAIEAQGLESMIGATADEGEGDLESFAGMSALLFDVQLRPVTFFKGYSDLMSKMFSMTGDPMNVVKGLILLTDHSEVIQLQSGLKASAEFQGGLAIDISGGMEVSLWYRESKTSVNNRGALVVTGNVTVDMDFMRVGVEVSYETEASLDFITTVQFSEYPFLVCMQMDKTTFPFRYCTHKYFNGSVVFIFYKNLIICSYCFAFSESLSKYESISSGKSVVSHKKKKQLVPGSEFPLHQENSNMCKKVFDSSW</sequence>
<dbReference type="InterPro" id="IPR008901">
    <property type="entry name" value="ACER"/>
</dbReference>
<evidence type="ECO:0000256" key="22">
    <source>
        <dbReference type="PIRSR" id="PIRSR608901-2"/>
    </source>
</evidence>
<feature type="transmembrane region" description="Helical" evidence="24">
    <location>
        <begin position="35"/>
        <end position="55"/>
    </location>
</feature>
<keyword evidence="27" id="KW-1185">Reference proteome</keyword>
<dbReference type="InterPro" id="IPR039988">
    <property type="entry name" value="MTTP"/>
</dbReference>
<dbReference type="GO" id="GO:0005783">
    <property type="term" value="C:endoplasmic reticulum"/>
    <property type="evidence" value="ECO:0007669"/>
    <property type="project" value="UniProtKB-SubCell"/>
</dbReference>
<keyword evidence="21" id="KW-0479">Metal-binding</keyword>
<comment type="subcellular location">
    <subcellularLocation>
        <location evidence="2">Endoplasmic reticulum</location>
    </subcellularLocation>
    <subcellularLocation>
        <location evidence="1">Membrane</location>
        <topology evidence="1">Multi-pass membrane protein</topology>
    </subcellularLocation>
</comment>
<keyword evidence="14 24" id="KW-1133">Transmembrane helix</keyword>
<dbReference type="GO" id="GO:0017040">
    <property type="term" value="F:N-acylsphingosine amidohydrolase activity"/>
    <property type="evidence" value="ECO:0007669"/>
    <property type="project" value="UniProtKB-EC"/>
</dbReference>
<dbReference type="SUPFAM" id="SSF48652">
    <property type="entry name" value="Tetraspanin"/>
    <property type="match status" value="1"/>
</dbReference>
<comment type="caution">
    <text evidence="23">Lacks conserved residue(s) required for the propagation of feature annotation.</text>
</comment>
<name>A0AAD9F2E3_DISEL</name>
<evidence type="ECO:0000259" key="25">
    <source>
        <dbReference type="PROSITE" id="PS51211"/>
    </source>
</evidence>
<evidence type="ECO:0000256" key="20">
    <source>
        <dbReference type="ARBA" id="ARBA00049511"/>
    </source>
</evidence>
<dbReference type="FunFam" id="2.30.230.10:FF:000001">
    <property type="entry name" value="Microsomal triglyceride transfer protein large subunit"/>
    <property type="match status" value="1"/>
</dbReference>
<dbReference type="GO" id="GO:0008289">
    <property type="term" value="F:lipid binding"/>
    <property type="evidence" value="ECO:0007669"/>
    <property type="project" value="InterPro"/>
</dbReference>
<feature type="transmembrane region" description="Helical" evidence="24">
    <location>
        <begin position="262"/>
        <end position="281"/>
    </location>
</feature>
<feature type="binding site" evidence="21">
    <location>
        <position position="34"/>
    </location>
    <ligand>
        <name>Ca(2+)</name>
        <dbReference type="ChEBI" id="CHEBI:29108"/>
    </ligand>
</feature>
<feature type="transmembrane region" description="Helical" evidence="24">
    <location>
        <begin position="223"/>
        <end position="242"/>
    </location>
</feature>
<evidence type="ECO:0000256" key="16">
    <source>
        <dbReference type="ARBA" id="ARBA00023136"/>
    </source>
</evidence>
<dbReference type="InterPro" id="IPR011030">
    <property type="entry name" value="Lipovitellin_superhlx_dom"/>
</dbReference>
<dbReference type="InterPro" id="IPR018503">
    <property type="entry name" value="Tetraspanin_CS"/>
</dbReference>
<dbReference type="PROSITE" id="PS51211">
    <property type="entry name" value="VITELLOGENIN"/>
    <property type="match status" value="1"/>
</dbReference>
<evidence type="ECO:0000256" key="8">
    <source>
        <dbReference type="ARBA" id="ARBA00022448"/>
    </source>
</evidence>
<feature type="binding site" evidence="21">
    <location>
        <position position="25"/>
    </location>
    <ligand>
        <name>Ca(2+)</name>
        <dbReference type="ChEBI" id="CHEBI:29108"/>
    </ligand>
</feature>
<feature type="transmembrane region" description="Helical" evidence="24">
    <location>
        <begin position="385"/>
        <end position="410"/>
    </location>
</feature>
<dbReference type="SMART" id="SM00638">
    <property type="entry name" value="LPD_N"/>
    <property type="match status" value="1"/>
</dbReference>
<comment type="similarity">
    <text evidence="5">Belongs to the tetraspanin (TM4SF) family.</text>
</comment>
<feature type="binding site" evidence="22">
    <location>
        <position position="264"/>
    </location>
    <ligand>
        <name>Zn(2+)</name>
        <dbReference type="ChEBI" id="CHEBI:29105"/>
        <note>catalytic</note>
    </ligand>
</feature>
<evidence type="ECO:0000256" key="2">
    <source>
        <dbReference type="ARBA" id="ARBA00004240"/>
    </source>
</evidence>
<dbReference type="Proteomes" id="UP001228049">
    <property type="component" value="Unassembled WGS sequence"/>
</dbReference>
<evidence type="ECO:0000256" key="1">
    <source>
        <dbReference type="ARBA" id="ARBA00004141"/>
    </source>
</evidence>
<keyword evidence="15" id="KW-0445">Lipid transport</keyword>
<dbReference type="EC" id="3.5.1.23" evidence="7"/>
<dbReference type="GO" id="GO:0016323">
    <property type="term" value="C:basolateral plasma membrane"/>
    <property type="evidence" value="ECO:0007669"/>
    <property type="project" value="TreeGrafter"/>
</dbReference>
<dbReference type="GO" id="GO:0005548">
    <property type="term" value="F:phospholipid transporter activity"/>
    <property type="evidence" value="ECO:0007669"/>
    <property type="project" value="InterPro"/>
</dbReference>
<feature type="transmembrane region" description="Helical" evidence="24">
    <location>
        <begin position="293"/>
        <end position="313"/>
    </location>
</feature>
<reference evidence="26" key="1">
    <citation type="submission" date="2023-04" db="EMBL/GenBank/DDBJ databases">
        <title>Chromosome-level genome of Chaenocephalus aceratus.</title>
        <authorList>
            <person name="Park H."/>
        </authorList>
    </citation>
    <scope>NUCLEOTIDE SEQUENCE</scope>
    <source>
        <strain evidence="26">DE</strain>
        <tissue evidence="26">Muscle</tissue>
    </source>
</reference>
<evidence type="ECO:0000256" key="15">
    <source>
        <dbReference type="ARBA" id="ARBA00023055"/>
    </source>
</evidence>
<evidence type="ECO:0000256" key="24">
    <source>
        <dbReference type="SAM" id="Phobius"/>
    </source>
</evidence>
<keyword evidence="8" id="KW-0813">Transport</keyword>
<evidence type="ECO:0000256" key="18">
    <source>
        <dbReference type="ARBA" id="ARBA00047401"/>
    </source>
</evidence>
<dbReference type="InterPro" id="IPR015816">
    <property type="entry name" value="Vitellinogen_b-sht_N"/>
</dbReference>
<evidence type="ECO:0000256" key="19">
    <source>
        <dbReference type="ARBA" id="ARBA00048323"/>
    </source>
</evidence>
<comment type="similarity">
    <text evidence="6">Belongs to the alkaline ceramidase family.</text>
</comment>
<evidence type="ECO:0000256" key="21">
    <source>
        <dbReference type="PIRSR" id="PIRSR608901-1"/>
    </source>
</evidence>
<keyword evidence="22" id="KW-0862">Zinc</keyword>
<feature type="transmembrane region" description="Helical" evidence="24">
    <location>
        <begin position="97"/>
        <end position="115"/>
    </location>
</feature>
<evidence type="ECO:0000256" key="17">
    <source>
        <dbReference type="ARBA" id="ARBA00023157"/>
    </source>
</evidence>
<feature type="domain" description="Vitellogenin" evidence="25">
    <location>
        <begin position="637"/>
        <end position="1259"/>
    </location>
</feature>
<dbReference type="PROSITE" id="PS00421">
    <property type="entry name" value="TM4_1"/>
    <property type="match status" value="1"/>
</dbReference>
<dbReference type="Pfam" id="PF00335">
    <property type="entry name" value="Tetraspanin"/>
    <property type="match status" value="1"/>
</dbReference>
<dbReference type="InterPro" id="IPR001747">
    <property type="entry name" value="Vitellogenin_N"/>
</dbReference>
<dbReference type="GO" id="GO:0046872">
    <property type="term" value="F:metal ion binding"/>
    <property type="evidence" value="ECO:0007669"/>
    <property type="project" value="UniProtKB-KW"/>
</dbReference>
<protein>
    <recommendedName>
        <fullName evidence="7">ceramidase</fullName>
        <ecNumber evidence="7">3.5.1.23</ecNumber>
    </recommendedName>
</protein>
<evidence type="ECO:0000256" key="4">
    <source>
        <dbReference type="ARBA" id="ARBA00004991"/>
    </source>
</evidence>
<dbReference type="SUPFAM" id="SSF48431">
    <property type="entry name" value="Lipovitellin-phosvitin complex, superhelical domain"/>
    <property type="match status" value="1"/>
</dbReference>
<comment type="cofactor">
    <cofactor evidence="22">
        <name>Zn(2+)</name>
        <dbReference type="ChEBI" id="CHEBI:29105"/>
    </cofactor>
</comment>
<evidence type="ECO:0000256" key="3">
    <source>
        <dbReference type="ARBA" id="ARBA00004760"/>
    </source>
</evidence>
<dbReference type="GO" id="GO:0042632">
    <property type="term" value="P:cholesterol homeostasis"/>
    <property type="evidence" value="ECO:0007669"/>
    <property type="project" value="TreeGrafter"/>
</dbReference>
<evidence type="ECO:0000313" key="27">
    <source>
        <dbReference type="Proteomes" id="UP001228049"/>
    </source>
</evidence>
<feature type="transmembrane region" description="Helical" evidence="24">
    <location>
        <begin position="319"/>
        <end position="336"/>
    </location>
</feature>
<evidence type="ECO:0000256" key="23">
    <source>
        <dbReference type="PROSITE-ProRule" id="PRU00557"/>
    </source>
</evidence>
<feature type="binding site" evidence="21">
    <location>
        <position position="20"/>
    </location>
    <ligand>
        <name>Ca(2+)</name>
        <dbReference type="ChEBI" id="CHEBI:29108"/>
    </ligand>
</feature>
<dbReference type="InterPro" id="IPR015819">
    <property type="entry name" value="Lipid_transp_b-sht_shell"/>
</dbReference>
<keyword evidence="9 24" id="KW-0812">Transmembrane</keyword>
<keyword evidence="16 24" id="KW-0472">Membrane</keyword>
<evidence type="ECO:0000256" key="6">
    <source>
        <dbReference type="ARBA" id="ARBA00009780"/>
    </source>
</evidence>
<feature type="binding site" evidence="22">
    <location>
        <position position="84"/>
    </location>
    <ligand>
        <name>Zn(2+)</name>
        <dbReference type="ChEBI" id="CHEBI:29105"/>
        <note>catalytic</note>
    </ligand>
</feature>
<dbReference type="CDD" id="cd03159">
    <property type="entry name" value="TM4SF9_like_LEL"/>
    <property type="match status" value="1"/>
</dbReference>
<dbReference type="GO" id="GO:0046512">
    <property type="term" value="P:sphingosine biosynthetic process"/>
    <property type="evidence" value="ECO:0007669"/>
    <property type="project" value="UniProtKB-ARBA"/>
</dbReference>
<evidence type="ECO:0000256" key="10">
    <source>
        <dbReference type="ARBA" id="ARBA00022729"/>
    </source>
</evidence>
<keyword evidence="13" id="KW-0443">Lipid metabolism</keyword>
<dbReference type="GO" id="GO:0005794">
    <property type="term" value="C:Golgi apparatus"/>
    <property type="evidence" value="ECO:0007669"/>
    <property type="project" value="TreeGrafter"/>
</dbReference>
<dbReference type="PANTHER" id="PTHR13024:SF1">
    <property type="entry name" value="MICROSOMAL TRIGLYCERIDE TRANSFER PROTEIN LARGE SUBUNIT"/>
    <property type="match status" value="1"/>
</dbReference>
<dbReference type="Gene3D" id="1.25.10.20">
    <property type="entry name" value="Vitellinogen, superhelical"/>
    <property type="match status" value="1"/>
</dbReference>
<gene>
    <name evidence="26" type="ORF">KUDE01_030309</name>
</gene>
<evidence type="ECO:0000256" key="5">
    <source>
        <dbReference type="ARBA" id="ARBA00006840"/>
    </source>
</evidence>
<feature type="transmembrane region" description="Helical" evidence="24">
    <location>
        <begin position="127"/>
        <end position="144"/>
    </location>
</feature>
<dbReference type="InterPro" id="IPR045811">
    <property type="entry name" value="MTP_lip-bd"/>
</dbReference>
<keyword evidence="12" id="KW-0256">Endoplasmic reticulum</keyword>
<dbReference type="InterPro" id="IPR008952">
    <property type="entry name" value="Tetraspanin_EC2_sf"/>
</dbReference>
<evidence type="ECO:0000256" key="9">
    <source>
        <dbReference type="ARBA" id="ARBA00022692"/>
    </source>
</evidence>
<evidence type="ECO:0000256" key="12">
    <source>
        <dbReference type="ARBA" id="ARBA00022824"/>
    </source>
</evidence>
<dbReference type="EMBL" id="JASDAP010000020">
    <property type="protein sequence ID" value="KAK1886594.1"/>
    <property type="molecule type" value="Genomic_DNA"/>
</dbReference>
<feature type="transmembrane region" description="Helical" evidence="24">
    <location>
        <begin position="67"/>
        <end position="85"/>
    </location>
</feature>
<dbReference type="SUPFAM" id="SSF56968">
    <property type="entry name" value="Lipovitellin-phosvitin complex, beta-sheet shell regions"/>
    <property type="match status" value="1"/>
</dbReference>
<keyword evidence="11" id="KW-0378">Hydrolase</keyword>
<evidence type="ECO:0000256" key="7">
    <source>
        <dbReference type="ARBA" id="ARBA00011891"/>
    </source>
</evidence>
<dbReference type="GO" id="GO:0120013">
    <property type="term" value="F:lipid transfer activity"/>
    <property type="evidence" value="ECO:0007669"/>
    <property type="project" value="UniProtKB-ARBA"/>
</dbReference>
<comment type="catalytic activity">
    <reaction evidence="20">
        <text>an N-acylsphinganine + H2O = sphinganine + a fatty acid</text>
        <dbReference type="Rhea" id="RHEA:33551"/>
        <dbReference type="ChEBI" id="CHEBI:15377"/>
        <dbReference type="ChEBI" id="CHEBI:28868"/>
        <dbReference type="ChEBI" id="CHEBI:31488"/>
        <dbReference type="ChEBI" id="CHEBI:57817"/>
    </reaction>
    <physiologicalReaction direction="left-to-right" evidence="20">
        <dbReference type="Rhea" id="RHEA:33552"/>
    </physiologicalReaction>
</comment>
<keyword evidence="17" id="KW-1015">Disulfide bond</keyword>
<evidence type="ECO:0000256" key="11">
    <source>
        <dbReference type="ARBA" id="ARBA00022801"/>
    </source>
</evidence>
<organism evidence="26 27">
    <name type="scientific">Dissostichus eleginoides</name>
    <name type="common">Patagonian toothfish</name>
    <name type="synonym">Dissostichus amissus</name>
    <dbReference type="NCBI Taxonomy" id="100907"/>
    <lineage>
        <taxon>Eukaryota</taxon>
        <taxon>Metazoa</taxon>
        <taxon>Chordata</taxon>
        <taxon>Craniata</taxon>
        <taxon>Vertebrata</taxon>
        <taxon>Euteleostomi</taxon>
        <taxon>Actinopterygii</taxon>
        <taxon>Neopterygii</taxon>
        <taxon>Teleostei</taxon>
        <taxon>Neoteleostei</taxon>
        <taxon>Acanthomorphata</taxon>
        <taxon>Eupercaria</taxon>
        <taxon>Perciformes</taxon>
        <taxon>Notothenioidei</taxon>
        <taxon>Nototheniidae</taxon>
        <taxon>Dissostichus</taxon>
    </lineage>
</organism>
<keyword evidence="21" id="KW-0106">Calcium</keyword>
<evidence type="ECO:0000313" key="26">
    <source>
        <dbReference type="EMBL" id="KAK1886594.1"/>
    </source>
</evidence>
<comment type="pathway">
    <text evidence="4">Sphingolipid metabolism.</text>
</comment>
<dbReference type="Gene3D" id="2.30.230.10">
    <property type="entry name" value="Lipovitellin, beta-sheet shell regions, chain A"/>
    <property type="match status" value="1"/>
</dbReference>
<evidence type="ECO:0000256" key="14">
    <source>
        <dbReference type="ARBA" id="ARBA00022989"/>
    </source>
</evidence>
<dbReference type="GO" id="GO:0042157">
    <property type="term" value="P:lipoprotein metabolic process"/>
    <property type="evidence" value="ECO:0007669"/>
    <property type="project" value="TreeGrafter"/>
</dbReference>
<dbReference type="Pfam" id="PF05875">
    <property type="entry name" value="Ceramidase"/>
    <property type="match status" value="1"/>
</dbReference>
<dbReference type="GO" id="GO:0006672">
    <property type="term" value="P:ceramide metabolic process"/>
    <property type="evidence" value="ECO:0007669"/>
    <property type="project" value="InterPro"/>
</dbReference>
<dbReference type="Pfam" id="PF01347">
    <property type="entry name" value="Vitellogenin_N"/>
    <property type="match status" value="1"/>
</dbReference>
<dbReference type="PANTHER" id="PTHR13024">
    <property type="entry name" value="MICROSOMAL TRIGLYCERIDE TRANSFER PROTEIN, LARGE SUBUNIT"/>
    <property type="match status" value="1"/>
</dbReference>
<accession>A0AAD9F2E3</accession>
<dbReference type="InterPro" id="IPR018499">
    <property type="entry name" value="Tetraspanin/Peripherin"/>
</dbReference>